<dbReference type="RefSeq" id="XP_001229549.1">
    <property type="nucleotide sequence ID" value="XM_001229548.1"/>
</dbReference>
<accession>Q2H9S1</accession>
<gene>
    <name evidence="1" type="ORF">CHGG_03033</name>
</gene>
<name>Q2H9S1_CHAGB</name>
<dbReference type="AlphaFoldDB" id="Q2H9S1"/>
<dbReference type="Proteomes" id="UP000001056">
    <property type="component" value="Unassembled WGS sequence"/>
</dbReference>
<dbReference type="InParanoid" id="Q2H9S1"/>
<reference evidence="2" key="1">
    <citation type="journal article" date="2015" name="Genome Announc.">
        <title>Draft genome sequence of the cellulolytic fungus Chaetomium globosum.</title>
        <authorList>
            <person name="Cuomo C.A."/>
            <person name="Untereiner W.A."/>
            <person name="Ma L.-J."/>
            <person name="Grabherr M."/>
            <person name="Birren B.W."/>
        </authorList>
    </citation>
    <scope>NUCLEOTIDE SEQUENCE [LARGE SCALE GENOMIC DNA]</scope>
    <source>
        <strain evidence="2">ATCC 6205 / CBS 148.51 / DSM 1962 / NBRC 6347 / NRRL 1970</strain>
    </source>
</reference>
<keyword evidence="2" id="KW-1185">Reference proteome</keyword>
<evidence type="ECO:0000313" key="2">
    <source>
        <dbReference type="Proteomes" id="UP000001056"/>
    </source>
</evidence>
<dbReference type="HOGENOM" id="CLU_2497691_0_0_1"/>
<dbReference type="EMBL" id="CH408030">
    <property type="protein sequence ID" value="EAQ91098.1"/>
    <property type="molecule type" value="Genomic_DNA"/>
</dbReference>
<evidence type="ECO:0000313" key="1">
    <source>
        <dbReference type="EMBL" id="EAQ91098.1"/>
    </source>
</evidence>
<dbReference type="GeneID" id="4388462"/>
<sequence length="86" mass="10150">MSNRRQKCSIFWEWFIKREPSLRWADSHGESTGWIHAGTILASHRTREELGVWPCRLWERFWWWPGIPFSVLRVPLAAAGAELEDG</sequence>
<protein>
    <submittedName>
        <fullName evidence="1">Uncharacterized protein</fullName>
    </submittedName>
</protein>
<proteinExistence type="predicted"/>
<organism evidence="1 2">
    <name type="scientific">Chaetomium globosum (strain ATCC 6205 / CBS 148.51 / DSM 1962 / NBRC 6347 / NRRL 1970)</name>
    <name type="common">Soil fungus</name>
    <dbReference type="NCBI Taxonomy" id="306901"/>
    <lineage>
        <taxon>Eukaryota</taxon>
        <taxon>Fungi</taxon>
        <taxon>Dikarya</taxon>
        <taxon>Ascomycota</taxon>
        <taxon>Pezizomycotina</taxon>
        <taxon>Sordariomycetes</taxon>
        <taxon>Sordariomycetidae</taxon>
        <taxon>Sordariales</taxon>
        <taxon>Chaetomiaceae</taxon>
        <taxon>Chaetomium</taxon>
    </lineage>
</organism>
<dbReference type="OrthoDB" id="10368312at2759"/>
<dbReference type="VEuPathDB" id="FungiDB:CHGG_03033"/>